<dbReference type="RefSeq" id="XP_024551322.1">
    <property type="nucleotide sequence ID" value="XM_024695529.1"/>
</dbReference>
<keyword evidence="2" id="KW-1185">Reference proteome</keyword>
<proteinExistence type="predicted"/>
<name>A0A384JVJ5_BOTFB</name>
<dbReference type="AlphaFoldDB" id="A0A384JVJ5"/>
<dbReference type="Proteomes" id="UP000001798">
    <property type="component" value="Chromosome 10"/>
</dbReference>
<dbReference type="EMBL" id="CP009814">
    <property type="protein sequence ID" value="ATZ54277.1"/>
    <property type="molecule type" value="Genomic_DNA"/>
</dbReference>
<sequence>MIDNEKSTELLATSVLSEASLSIRADSISNILQRLDELGLQLSNDYIIDWLPKNQNHPRNWPLKRKLANTACIFLLDTFGWSPRHKQQKNMAFHRLNHLLLFLSCTELAGLWEALSFHHIQKLSEENR</sequence>
<evidence type="ECO:0000313" key="2">
    <source>
        <dbReference type="Proteomes" id="UP000001798"/>
    </source>
</evidence>
<reference evidence="1 2" key="3">
    <citation type="journal article" date="2017" name="Mol. Plant Pathol.">
        <title>A gapless genome sequence of the fungus Botrytis cinerea.</title>
        <authorList>
            <person name="Van Kan J.A."/>
            <person name="Stassen J.H."/>
            <person name="Mosbach A."/>
            <person name="Van Der Lee T.A."/>
            <person name="Faino L."/>
            <person name="Farmer A.D."/>
            <person name="Papasotiriou D.G."/>
            <person name="Zhou S."/>
            <person name="Seidl M.F."/>
            <person name="Cottam E."/>
            <person name="Edel D."/>
            <person name="Hahn M."/>
            <person name="Schwartz D.C."/>
            <person name="Dietrich R.A."/>
            <person name="Widdison S."/>
            <person name="Scalliet G."/>
        </authorList>
    </citation>
    <scope>NUCLEOTIDE SEQUENCE [LARGE SCALE GENOMIC DNA]</scope>
    <source>
        <strain evidence="1 2">B05.10</strain>
    </source>
</reference>
<organism evidence="1 2">
    <name type="scientific">Botryotinia fuckeliana (strain B05.10)</name>
    <name type="common">Noble rot fungus</name>
    <name type="synonym">Botrytis cinerea</name>
    <dbReference type="NCBI Taxonomy" id="332648"/>
    <lineage>
        <taxon>Eukaryota</taxon>
        <taxon>Fungi</taxon>
        <taxon>Dikarya</taxon>
        <taxon>Ascomycota</taxon>
        <taxon>Pezizomycotina</taxon>
        <taxon>Leotiomycetes</taxon>
        <taxon>Helotiales</taxon>
        <taxon>Sclerotiniaceae</taxon>
        <taxon>Botrytis</taxon>
    </lineage>
</organism>
<evidence type="ECO:0000313" key="1">
    <source>
        <dbReference type="EMBL" id="ATZ54277.1"/>
    </source>
</evidence>
<accession>A0A384JVJ5</accession>
<dbReference type="OrthoDB" id="5410178at2759"/>
<reference evidence="1 2" key="2">
    <citation type="journal article" date="2012" name="Eukaryot. Cell">
        <title>Genome update of Botrytis cinerea strains B05.10 and T4.</title>
        <authorList>
            <person name="Staats M."/>
            <person name="van Kan J.A."/>
        </authorList>
    </citation>
    <scope>NUCLEOTIDE SEQUENCE [LARGE SCALE GENOMIC DNA]</scope>
    <source>
        <strain evidence="1 2">B05.10</strain>
    </source>
</reference>
<gene>
    <name evidence="1" type="ORF">BCIN_10g02920</name>
</gene>
<dbReference type="VEuPathDB" id="FungiDB:Bcin10g02920"/>
<dbReference type="GeneID" id="5437494"/>
<reference evidence="1 2" key="1">
    <citation type="journal article" date="2011" name="PLoS Genet.">
        <title>Genomic analysis of the necrotrophic fungal pathogens Sclerotinia sclerotiorum and Botrytis cinerea.</title>
        <authorList>
            <person name="Amselem J."/>
            <person name="Cuomo C.A."/>
            <person name="van Kan J.A."/>
            <person name="Viaud M."/>
            <person name="Benito E.P."/>
            <person name="Couloux A."/>
            <person name="Coutinho P.M."/>
            <person name="de Vries R.P."/>
            <person name="Dyer P.S."/>
            <person name="Fillinger S."/>
            <person name="Fournier E."/>
            <person name="Gout L."/>
            <person name="Hahn M."/>
            <person name="Kohn L."/>
            <person name="Lapalu N."/>
            <person name="Plummer K.M."/>
            <person name="Pradier J.M."/>
            <person name="Quevillon E."/>
            <person name="Sharon A."/>
            <person name="Simon A."/>
            <person name="ten Have A."/>
            <person name="Tudzynski B."/>
            <person name="Tudzynski P."/>
            <person name="Wincker P."/>
            <person name="Andrew M."/>
            <person name="Anthouard V."/>
            <person name="Beever R.E."/>
            <person name="Beffa R."/>
            <person name="Benoit I."/>
            <person name="Bouzid O."/>
            <person name="Brault B."/>
            <person name="Chen Z."/>
            <person name="Choquer M."/>
            <person name="Collemare J."/>
            <person name="Cotton P."/>
            <person name="Danchin E.G."/>
            <person name="Da Silva C."/>
            <person name="Gautier A."/>
            <person name="Giraud C."/>
            <person name="Giraud T."/>
            <person name="Gonzalez C."/>
            <person name="Grossetete S."/>
            <person name="Guldener U."/>
            <person name="Henrissat B."/>
            <person name="Howlett B.J."/>
            <person name="Kodira C."/>
            <person name="Kretschmer M."/>
            <person name="Lappartient A."/>
            <person name="Leroch M."/>
            <person name="Levis C."/>
            <person name="Mauceli E."/>
            <person name="Neuveglise C."/>
            <person name="Oeser B."/>
            <person name="Pearson M."/>
            <person name="Poulain J."/>
            <person name="Poussereau N."/>
            <person name="Quesneville H."/>
            <person name="Rascle C."/>
            <person name="Schumacher J."/>
            <person name="Segurens B."/>
            <person name="Sexton A."/>
            <person name="Silva E."/>
            <person name="Sirven C."/>
            <person name="Soanes D.M."/>
            <person name="Talbot N.J."/>
            <person name="Templeton M."/>
            <person name="Yandava C."/>
            <person name="Yarden O."/>
            <person name="Zeng Q."/>
            <person name="Rollins J.A."/>
            <person name="Lebrun M.H."/>
            <person name="Dickman M."/>
        </authorList>
    </citation>
    <scope>NUCLEOTIDE SEQUENCE [LARGE SCALE GENOMIC DNA]</scope>
    <source>
        <strain evidence="1 2">B05.10</strain>
    </source>
</reference>
<protein>
    <submittedName>
        <fullName evidence="1">Uncharacterized protein</fullName>
    </submittedName>
</protein>